<reference evidence="2" key="1">
    <citation type="submission" date="2017-01" db="EMBL/GenBank/DDBJ databases">
        <title>A deep insight into the sialotranscriptome of adult male and female Cluex tarsalis mosquitoes.</title>
        <authorList>
            <person name="Ribeiro J.M."/>
            <person name="Moreira F."/>
            <person name="Bernard K.A."/>
            <person name="Calvo E."/>
        </authorList>
    </citation>
    <scope>NUCLEOTIDE SEQUENCE</scope>
    <source>
        <strain evidence="2">Kern County</strain>
        <tissue evidence="2">Salivary glands</tissue>
    </source>
</reference>
<evidence type="ECO:0000256" key="1">
    <source>
        <dbReference type="SAM" id="SignalP"/>
    </source>
</evidence>
<feature type="signal peptide" evidence="1">
    <location>
        <begin position="1"/>
        <end position="23"/>
    </location>
</feature>
<organism evidence="2">
    <name type="scientific">Culex tarsalis</name>
    <name type="common">Encephalitis mosquito</name>
    <dbReference type="NCBI Taxonomy" id="7177"/>
    <lineage>
        <taxon>Eukaryota</taxon>
        <taxon>Metazoa</taxon>
        <taxon>Ecdysozoa</taxon>
        <taxon>Arthropoda</taxon>
        <taxon>Hexapoda</taxon>
        <taxon>Insecta</taxon>
        <taxon>Pterygota</taxon>
        <taxon>Neoptera</taxon>
        <taxon>Endopterygota</taxon>
        <taxon>Diptera</taxon>
        <taxon>Nematocera</taxon>
        <taxon>Culicoidea</taxon>
        <taxon>Culicidae</taxon>
        <taxon>Culicinae</taxon>
        <taxon>Culicini</taxon>
        <taxon>Culex</taxon>
        <taxon>Culex</taxon>
    </lineage>
</organism>
<proteinExistence type="predicted"/>
<keyword evidence="1" id="KW-0732">Signal</keyword>
<sequence length="282" mass="31294">MAIMNKNVITAILWCTLAALCNADCPDPPKHYVELGCTPVKDQGYDCPNRYDCATLRNRNSKKCHFNGNTYEPGTSLSDSDQELVPCSPACRCMDYSSPASFNCASNECPEFIRRKENCIYQYAKGRCCATGPAICGNKIEELGKCYFEGKLYREGETMFPEENSCYKCHCAAGFDNRTVVGNPNCYEINCGIELRNAERLARGCIPVYFGNDRCCPISWRCPDDKNTVLPAGRSANQDTKMQCKFGKLTMAVGDSISSEDKCVSCKCTVPPMAHCIQSRDC</sequence>
<accession>A0A1Q3EUH8</accession>
<feature type="chain" id="PRO_5011981279" evidence="1">
    <location>
        <begin position="24"/>
        <end position="282"/>
    </location>
</feature>
<dbReference type="AlphaFoldDB" id="A0A1Q3EUH8"/>
<name>A0A1Q3EUH8_CULTA</name>
<dbReference type="EMBL" id="GFDL01016080">
    <property type="protein sequence ID" value="JAV18965.1"/>
    <property type="molecule type" value="Transcribed_RNA"/>
</dbReference>
<protein>
    <submittedName>
        <fullName evidence="2">Putative conserved secreted protein</fullName>
    </submittedName>
</protein>
<evidence type="ECO:0000313" key="2">
    <source>
        <dbReference type="EMBL" id="JAV18965.1"/>
    </source>
</evidence>